<name>A0A8J6D4U6_9ROSI</name>
<evidence type="ECO:0000313" key="3">
    <source>
        <dbReference type="Proteomes" id="UP000701853"/>
    </source>
</evidence>
<reference evidence="2 3" key="1">
    <citation type="journal article" date="2021" name="bioRxiv">
        <title>The Gossypium anomalum genome as a resource for cotton improvement and evolutionary analysis of hybrid incompatibility.</title>
        <authorList>
            <person name="Grover C.E."/>
            <person name="Yuan D."/>
            <person name="Arick M.A."/>
            <person name="Miller E.R."/>
            <person name="Hu G."/>
            <person name="Peterson D.G."/>
            <person name="Wendel J.F."/>
            <person name="Udall J.A."/>
        </authorList>
    </citation>
    <scope>NUCLEOTIDE SEQUENCE [LARGE SCALE GENOMIC DNA]</scope>
    <source>
        <strain evidence="2">JFW-Udall</strain>
        <tissue evidence="2">Leaf</tissue>
    </source>
</reference>
<gene>
    <name evidence="2" type="ORF">CXB51_014432</name>
</gene>
<dbReference type="EMBL" id="JAHUZN010000006">
    <property type="protein sequence ID" value="KAG8491258.1"/>
    <property type="molecule type" value="Genomic_DNA"/>
</dbReference>
<evidence type="ECO:0000313" key="2">
    <source>
        <dbReference type="EMBL" id="KAG8491258.1"/>
    </source>
</evidence>
<dbReference type="AlphaFoldDB" id="A0A8J6D4U6"/>
<protein>
    <submittedName>
        <fullName evidence="2">Uncharacterized protein</fullName>
    </submittedName>
</protein>
<dbReference type="OrthoDB" id="1000485at2759"/>
<evidence type="ECO:0000256" key="1">
    <source>
        <dbReference type="SAM" id="MobiDB-lite"/>
    </source>
</evidence>
<keyword evidence="3" id="KW-1185">Reference proteome</keyword>
<sequence length="180" mass="20459">MDVDLANLRLLDEEEEAFQEDSASVDQNHQFCLLGYGESFCPFRLQIESSKIVFGWDLSLRAVAWRRGTVVSRWLRQADRSQLSSEKMEKKFQSSDEVKDSESNSRGDLWNQSSNTNLIPLKSNQLISNTGPVNWRNLGIGVLNSIDVVNGPTDLMLKEENDPLFQLEGNVPRKLENLGR</sequence>
<feature type="region of interest" description="Disordered" evidence="1">
    <location>
        <begin position="85"/>
        <end position="111"/>
    </location>
</feature>
<comment type="caution">
    <text evidence="2">The sequence shown here is derived from an EMBL/GenBank/DDBJ whole genome shotgun (WGS) entry which is preliminary data.</text>
</comment>
<organism evidence="2 3">
    <name type="scientific">Gossypium anomalum</name>
    <dbReference type="NCBI Taxonomy" id="47600"/>
    <lineage>
        <taxon>Eukaryota</taxon>
        <taxon>Viridiplantae</taxon>
        <taxon>Streptophyta</taxon>
        <taxon>Embryophyta</taxon>
        <taxon>Tracheophyta</taxon>
        <taxon>Spermatophyta</taxon>
        <taxon>Magnoliopsida</taxon>
        <taxon>eudicotyledons</taxon>
        <taxon>Gunneridae</taxon>
        <taxon>Pentapetalae</taxon>
        <taxon>rosids</taxon>
        <taxon>malvids</taxon>
        <taxon>Malvales</taxon>
        <taxon>Malvaceae</taxon>
        <taxon>Malvoideae</taxon>
        <taxon>Gossypium</taxon>
    </lineage>
</organism>
<accession>A0A8J6D4U6</accession>
<proteinExistence type="predicted"/>
<dbReference type="Proteomes" id="UP000701853">
    <property type="component" value="Chromosome 6"/>
</dbReference>
<feature type="compositionally biased region" description="Basic and acidic residues" evidence="1">
    <location>
        <begin position="86"/>
        <end position="105"/>
    </location>
</feature>